<organism evidence="8 9">
    <name type="scientific">Amaricoccus solimangrovi</name>
    <dbReference type="NCBI Taxonomy" id="2589815"/>
    <lineage>
        <taxon>Bacteria</taxon>
        <taxon>Pseudomonadati</taxon>
        <taxon>Pseudomonadota</taxon>
        <taxon>Alphaproteobacteria</taxon>
        <taxon>Rhodobacterales</taxon>
        <taxon>Paracoccaceae</taxon>
        <taxon>Amaricoccus</taxon>
    </lineage>
</organism>
<dbReference type="PANTHER" id="PTHR10889">
    <property type="entry name" value="DEOXYRIBOSE-PHOSPHATE ALDOLASE"/>
    <property type="match status" value="1"/>
</dbReference>
<keyword evidence="9" id="KW-1185">Reference proteome</keyword>
<dbReference type="PIRSF" id="PIRSF001357">
    <property type="entry name" value="DeoC"/>
    <property type="match status" value="1"/>
</dbReference>
<evidence type="ECO:0000256" key="4">
    <source>
        <dbReference type="ARBA" id="ARBA00023239"/>
    </source>
</evidence>
<dbReference type="CDD" id="cd00959">
    <property type="entry name" value="DeoC"/>
    <property type="match status" value="1"/>
</dbReference>
<dbReference type="Proteomes" id="UP000319255">
    <property type="component" value="Unassembled WGS sequence"/>
</dbReference>
<dbReference type="GO" id="GO:0005737">
    <property type="term" value="C:cytoplasm"/>
    <property type="evidence" value="ECO:0007669"/>
    <property type="project" value="InterPro"/>
</dbReference>
<dbReference type="EMBL" id="VFRP01000002">
    <property type="protein sequence ID" value="TPE53013.1"/>
    <property type="molecule type" value="Genomic_DNA"/>
</dbReference>
<evidence type="ECO:0000256" key="1">
    <source>
        <dbReference type="ARBA" id="ARBA00004816"/>
    </source>
</evidence>
<protein>
    <recommendedName>
        <fullName evidence="3 7">Deoxyribose-phosphate aldolase</fullName>
        <ecNumber evidence="3 7">4.1.2.4</ecNumber>
    </recommendedName>
</protein>
<dbReference type="RefSeq" id="WP_140452634.1">
    <property type="nucleotide sequence ID" value="NZ_VFRP01000002.1"/>
</dbReference>
<evidence type="ECO:0000256" key="3">
    <source>
        <dbReference type="ARBA" id="ARBA00012515"/>
    </source>
</evidence>
<dbReference type="Gene3D" id="3.20.20.70">
    <property type="entry name" value="Aldolase class I"/>
    <property type="match status" value="1"/>
</dbReference>
<comment type="similarity">
    <text evidence="2">Belongs to the DeoC/FbaB aldolase family. DeoC type 2 subfamily.</text>
</comment>
<accession>A0A501WTF9</accession>
<keyword evidence="4 8" id="KW-0456">Lyase</keyword>
<evidence type="ECO:0000256" key="6">
    <source>
        <dbReference type="ARBA" id="ARBA00048791"/>
    </source>
</evidence>
<gene>
    <name evidence="8" type="primary">deoC</name>
    <name evidence="8" type="ORF">FJM51_03015</name>
</gene>
<comment type="pathway">
    <text evidence="1">Carbohydrate degradation; 2-deoxy-D-ribose 1-phosphate degradation; D-glyceraldehyde 3-phosphate and acetaldehyde from 2-deoxy-alpha-D-ribose 1-phosphate: step 2/2.</text>
</comment>
<dbReference type="InterPro" id="IPR013785">
    <property type="entry name" value="Aldolase_TIM"/>
</dbReference>
<dbReference type="InterPro" id="IPR011343">
    <property type="entry name" value="DeoC"/>
</dbReference>
<comment type="catalytic activity">
    <reaction evidence="6">
        <text>2-deoxy-D-ribose 5-phosphate = D-glyceraldehyde 3-phosphate + acetaldehyde</text>
        <dbReference type="Rhea" id="RHEA:12821"/>
        <dbReference type="ChEBI" id="CHEBI:15343"/>
        <dbReference type="ChEBI" id="CHEBI:59776"/>
        <dbReference type="ChEBI" id="CHEBI:62877"/>
        <dbReference type="EC" id="4.1.2.4"/>
    </reaction>
</comment>
<dbReference type="GO" id="GO:0009264">
    <property type="term" value="P:deoxyribonucleotide catabolic process"/>
    <property type="evidence" value="ECO:0007669"/>
    <property type="project" value="UniProtKB-UniRule"/>
</dbReference>
<dbReference type="SMART" id="SM01133">
    <property type="entry name" value="DeoC"/>
    <property type="match status" value="1"/>
</dbReference>
<dbReference type="GO" id="GO:0016052">
    <property type="term" value="P:carbohydrate catabolic process"/>
    <property type="evidence" value="ECO:0007669"/>
    <property type="project" value="TreeGrafter"/>
</dbReference>
<name>A0A501WTF9_9RHOB</name>
<evidence type="ECO:0000256" key="2">
    <source>
        <dbReference type="ARBA" id="ARBA00009473"/>
    </source>
</evidence>
<reference evidence="8 9" key="1">
    <citation type="submission" date="2019-06" db="EMBL/GenBank/DDBJ databases">
        <title>A novel bacterium of genus Amaricoccus, isolated from marine sediment.</title>
        <authorList>
            <person name="Huang H."/>
            <person name="Mo K."/>
            <person name="Hu Y."/>
        </authorList>
    </citation>
    <scope>NUCLEOTIDE SEQUENCE [LARGE SCALE GENOMIC DNA]</scope>
    <source>
        <strain evidence="8 9">HB172011</strain>
    </source>
</reference>
<sequence length="257" mass="26729">MRDLRDIARRALACLDLTNLDERCDAAAVETLCARARTPRGPVAAVCVWPAFVTQARTALAGSGVRVATVVNFPRGEDPMATVIAETSRALAGGAEEIDLVLPWRALARGEGERARDLTRAVKAICGAAPLKTILETGELGAPDLVARASREALAGGADFLKTSTGKVPVNATPEAAEIMLGAIRDAGRPVGFKAAGGVRTTRDAAIYLDLAERVMGADWPVPERFRIGASGLLDALLATLDEGGAAGEKADGDSPY</sequence>
<proteinExistence type="inferred from homology"/>
<evidence type="ECO:0000313" key="9">
    <source>
        <dbReference type="Proteomes" id="UP000319255"/>
    </source>
</evidence>
<evidence type="ECO:0000313" key="8">
    <source>
        <dbReference type="EMBL" id="TPE53013.1"/>
    </source>
</evidence>
<evidence type="ECO:0000256" key="5">
    <source>
        <dbReference type="ARBA" id="ARBA00023270"/>
    </source>
</evidence>
<dbReference type="GO" id="GO:0004139">
    <property type="term" value="F:deoxyribose-phosphate aldolase activity"/>
    <property type="evidence" value="ECO:0007669"/>
    <property type="project" value="UniProtKB-UniRule"/>
</dbReference>
<dbReference type="Pfam" id="PF01791">
    <property type="entry name" value="DeoC"/>
    <property type="match status" value="1"/>
</dbReference>
<dbReference type="EC" id="4.1.2.4" evidence="3 7"/>
<comment type="caution">
    <text evidence="8">The sequence shown here is derived from an EMBL/GenBank/DDBJ whole genome shotgun (WGS) entry which is preliminary data.</text>
</comment>
<dbReference type="NCBIfam" id="TIGR00126">
    <property type="entry name" value="deoC"/>
    <property type="match status" value="1"/>
</dbReference>
<keyword evidence="5" id="KW-0704">Schiff base</keyword>
<dbReference type="SUPFAM" id="SSF51569">
    <property type="entry name" value="Aldolase"/>
    <property type="match status" value="1"/>
</dbReference>
<dbReference type="OrthoDB" id="6579831at2"/>
<dbReference type="PANTHER" id="PTHR10889:SF3">
    <property type="entry name" value="DEOXYRIBOSE-PHOSPHATE ALDOLASE"/>
    <property type="match status" value="1"/>
</dbReference>
<evidence type="ECO:0000256" key="7">
    <source>
        <dbReference type="NCBIfam" id="TIGR00126"/>
    </source>
</evidence>
<dbReference type="InterPro" id="IPR002915">
    <property type="entry name" value="DeoC/FbaB/LacD_aldolase"/>
</dbReference>
<dbReference type="AlphaFoldDB" id="A0A501WTF9"/>